<dbReference type="OrthoDB" id="9804983at2"/>
<dbReference type="Gene3D" id="3.40.50.300">
    <property type="entry name" value="P-loop containing nucleotide triphosphate hydrolases"/>
    <property type="match status" value="1"/>
</dbReference>
<keyword evidence="9" id="KW-1185">Reference proteome</keyword>
<reference evidence="8 9" key="1">
    <citation type="journal article" date="2012" name="J. Bacteriol.">
        <title>Draft Genome Sequence of Oceaniovalibus guishaninsula JLT2003T.</title>
        <authorList>
            <person name="Tang K."/>
            <person name="Liu K."/>
            <person name="Jiao N."/>
        </authorList>
    </citation>
    <scope>NUCLEOTIDE SEQUENCE [LARGE SCALE GENOMIC DNA]</scope>
    <source>
        <strain evidence="8 9">JLT2003</strain>
    </source>
</reference>
<dbReference type="GO" id="GO:0009360">
    <property type="term" value="C:DNA polymerase III complex"/>
    <property type="evidence" value="ECO:0007669"/>
    <property type="project" value="TreeGrafter"/>
</dbReference>
<dbReference type="PANTHER" id="PTHR34388:SF1">
    <property type="entry name" value="DNA POLYMERASE III SUBUNIT DELTA"/>
    <property type="match status" value="1"/>
</dbReference>
<dbReference type="SUPFAM" id="SSF48019">
    <property type="entry name" value="post-AAA+ oligomerization domain-like"/>
    <property type="match status" value="1"/>
</dbReference>
<dbReference type="PANTHER" id="PTHR34388">
    <property type="entry name" value="DNA POLYMERASE III SUBUNIT DELTA"/>
    <property type="match status" value="1"/>
</dbReference>
<comment type="similarity">
    <text evidence="6">Belongs to the DNA polymerase HolA subunit family.</text>
</comment>
<evidence type="ECO:0000256" key="2">
    <source>
        <dbReference type="ARBA" id="ARBA00022679"/>
    </source>
</evidence>
<gene>
    <name evidence="8" type="ORF">OCGS_1801</name>
</gene>
<comment type="catalytic activity">
    <reaction evidence="7">
        <text>DNA(n) + a 2'-deoxyribonucleoside 5'-triphosphate = DNA(n+1) + diphosphate</text>
        <dbReference type="Rhea" id="RHEA:22508"/>
        <dbReference type="Rhea" id="RHEA-COMP:17339"/>
        <dbReference type="Rhea" id="RHEA-COMP:17340"/>
        <dbReference type="ChEBI" id="CHEBI:33019"/>
        <dbReference type="ChEBI" id="CHEBI:61560"/>
        <dbReference type="ChEBI" id="CHEBI:173112"/>
        <dbReference type="EC" id="2.7.7.7"/>
    </reaction>
</comment>
<dbReference type="InterPro" id="IPR027417">
    <property type="entry name" value="P-loop_NTPase"/>
</dbReference>
<keyword evidence="5" id="KW-0239">DNA-directed DNA polymerase</keyword>
<evidence type="ECO:0000256" key="4">
    <source>
        <dbReference type="ARBA" id="ARBA00022705"/>
    </source>
</evidence>
<dbReference type="AlphaFoldDB" id="K2I5Q4"/>
<evidence type="ECO:0000256" key="3">
    <source>
        <dbReference type="ARBA" id="ARBA00022695"/>
    </source>
</evidence>
<dbReference type="EC" id="2.7.7.7" evidence="1"/>
<dbReference type="Proteomes" id="UP000006765">
    <property type="component" value="Unassembled WGS sequence"/>
</dbReference>
<dbReference type="GO" id="GO:0003887">
    <property type="term" value="F:DNA-directed DNA polymerase activity"/>
    <property type="evidence" value="ECO:0007669"/>
    <property type="project" value="UniProtKB-KW"/>
</dbReference>
<dbReference type="GO" id="GO:0003677">
    <property type="term" value="F:DNA binding"/>
    <property type="evidence" value="ECO:0007669"/>
    <property type="project" value="InterPro"/>
</dbReference>
<sequence length="349" mass="37099">MKLTGRDAAGWIAGPRETAAGTLLYGTDAMRVALKRQDLVAALIGPQGDAEMRLTRMPAQSLKDDPAALDDAMRAQGFFPGRRCVLVEDATNAHVPPILAALKGWQPGDAHIVVTAGDLKPASALRKGFEAHPAAAAIGIYADKLDRAGIAAELDRAGLRDPAPDGVAALTQWAARTDPGDFRQMVEKLAIFKLDDPAPLSEADVAACAPVSTVAALDQIVALVADGRTAEIGPVMQRLESQGVAAVALCIALSRHFRMLHALACDPGGPGSGIGRLRPPVFGPRRDALLRQARDWGRIRLERALRELVETDLTLRSSSRAPAMAVMERAMLRLSLMPCPDSRTRDRAG</sequence>
<evidence type="ECO:0000256" key="6">
    <source>
        <dbReference type="ARBA" id="ARBA00034754"/>
    </source>
</evidence>
<name>K2I5Q4_9RHOB</name>
<dbReference type="PATRIC" id="fig|1231392.3.peg.1811"/>
<dbReference type="Gene3D" id="1.20.272.10">
    <property type="match status" value="1"/>
</dbReference>
<evidence type="ECO:0000313" key="8">
    <source>
        <dbReference type="EMBL" id="EKE44285.1"/>
    </source>
</evidence>
<protein>
    <recommendedName>
        <fullName evidence="1">DNA-directed DNA polymerase</fullName>
        <ecNumber evidence="1">2.7.7.7</ecNumber>
    </recommendedName>
</protein>
<proteinExistence type="inferred from homology"/>
<dbReference type="EMBL" id="AMGO01000036">
    <property type="protein sequence ID" value="EKE44285.1"/>
    <property type="molecule type" value="Genomic_DNA"/>
</dbReference>
<dbReference type="GO" id="GO:0006261">
    <property type="term" value="P:DNA-templated DNA replication"/>
    <property type="evidence" value="ECO:0007669"/>
    <property type="project" value="TreeGrafter"/>
</dbReference>
<dbReference type="InterPro" id="IPR008921">
    <property type="entry name" value="DNA_pol3_clamp-load_cplx_C"/>
</dbReference>
<keyword evidence="2" id="KW-0808">Transferase</keyword>
<keyword evidence="3" id="KW-0548">Nucleotidyltransferase</keyword>
<comment type="caution">
    <text evidence="8">The sequence shown here is derived from an EMBL/GenBank/DDBJ whole genome shotgun (WGS) entry which is preliminary data.</text>
</comment>
<evidence type="ECO:0000313" key="9">
    <source>
        <dbReference type="Proteomes" id="UP000006765"/>
    </source>
</evidence>
<dbReference type="RefSeq" id="WP_007426953.1">
    <property type="nucleotide sequence ID" value="NZ_AMGO01000036.1"/>
</dbReference>
<evidence type="ECO:0000256" key="1">
    <source>
        <dbReference type="ARBA" id="ARBA00012417"/>
    </source>
</evidence>
<accession>K2I5Q4</accession>
<dbReference type="STRING" id="1231392.OCGS_1801"/>
<keyword evidence="4" id="KW-0235">DNA replication</keyword>
<evidence type="ECO:0000256" key="7">
    <source>
        <dbReference type="ARBA" id="ARBA00049244"/>
    </source>
</evidence>
<dbReference type="InterPro" id="IPR005790">
    <property type="entry name" value="DNA_polIII_delta"/>
</dbReference>
<dbReference type="eggNOG" id="COG1466">
    <property type="taxonomic scope" value="Bacteria"/>
</dbReference>
<evidence type="ECO:0000256" key="5">
    <source>
        <dbReference type="ARBA" id="ARBA00022932"/>
    </source>
</evidence>
<organism evidence="8 9">
    <name type="scientific">Oceaniovalibus guishaninsula JLT2003</name>
    <dbReference type="NCBI Taxonomy" id="1231392"/>
    <lineage>
        <taxon>Bacteria</taxon>
        <taxon>Pseudomonadati</taxon>
        <taxon>Pseudomonadota</taxon>
        <taxon>Alphaproteobacteria</taxon>
        <taxon>Rhodobacterales</taxon>
        <taxon>Roseobacteraceae</taxon>
        <taxon>Oceaniovalibus</taxon>
    </lineage>
</organism>